<feature type="domain" description="EF-hand" evidence="6">
    <location>
        <begin position="329"/>
        <end position="364"/>
    </location>
</feature>
<dbReference type="EMBL" id="JAKCXM010000036">
    <property type="protein sequence ID" value="KAJ0406121.1"/>
    <property type="molecule type" value="Genomic_DNA"/>
</dbReference>
<dbReference type="CDD" id="cd07813">
    <property type="entry name" value="COQ10p_like"/>
    <property type="match status" value="1"/>
</dbReference>
<dbReference type="GO" id="GO:0045333">
    <property type="term" value="P:cellular respiration"/>
    <property type="evidence" value="ECO:0007669"/>
    <property type="project" value="InterPro"/>
</dbReference>
<protein>
    <recommendedName>
        <fullName evidence="6">EF-hand domain-containing protein</fullName>
    </recommendedName>
</protein>
<sequence length="492" mass="55129">MLQRSGLRFHAARRRRQPVAAVSRRAFFAFANPLSNRDALVKSHRETKVVPFSPEEMYDVVADVDRYHEFLPFCVESRVLRRPNENVMEAVLRIGFKVFTEAYTSRVIMKRPEKIVIRSIESPTFKRIESEWQFRRLPTPNTCEVDFRVTFEVSSFLHANAIQLFFDDVAVTQLNAFIGRTAKLQSLRARPSRSPSATAAAVHQVTSGQATPASSTSASSQCASSCADHLSPAAHKAASIIRDGVWSQDFDRLQAAFTKYAVASQQLYFGGFVKACRELGCHYEDLKHVGENSALAGAIFSSFETSASPKDWLNLEEFAVGVYLMTKGTVEEKAHTLFHVIDTSGDGKISRDELTTAMQRRIRTVRKIFPKLLSDQVAIQMEHENVKSLPAVADEAMSHGLQAIEALMEEIEKDIPLAVNQIFLEADLDQDDFITEDEWLFAWQAHPEFVELMTVDGMKKVAQWASVVHTPDDDPHGGNGHAGVDTRLTHVD</sequence>
<dbReference type="InterPro" id="IPR018247">
    <property type="entry name" value="EF_Hand_1_Ca_BS"/>
</dbReference>
<dbReference type="PROSITE" id="PS00018">
    <property type="entry name" value="EF_HAND_1"/>
    <property type="match status" value="2"/>
</dbReference>
<dbReference type="SUPFAM" id="SSF55961">
    <property type="entry name" value="Bet v1-like"/>
    <property type="match status" value="1"/>
</dbReference>
<dbReference type="InterPro" id="IPR023393">
    <property type="entry name" value="START-like_dom_sf"/>
</dbReference>
<accession>A0AAD5M7X0</accession>
<dbReference type="Gene3D" id="3.30.530.20">
    <property type="match status" value="1"/>
</dbReference>
<dbReference type="InterPro" id="IPR005031">
    <property type="entry name" value="COQ10_START"/>
</dbReference>
<dbReference type="SUPFAM" id="SSF47473">
    <property type="entry name" value="EF-hand"/>
    <property type="match status" value="1"/>
</dbReference>
<dbReference type="PANTHER" id="PTHR12901:SF10">
    <property type="entry name" value="COENZYME Q-BINDING PROTEIN COQ10, MITOCHONDRIAL"/>
    <property type="match status" value="1"/>
</dbReference>
<name>A0AAD5M7X0_PYTIN</name>
<dbReference type="SMART" id="SM00054">
    <property type="entry name" value="EFh"/>
    <property type="match status" value="2"/>
</dbReference>
<comment type="subunit">
    <text evidence="2">Interacts with coenzyme Q.</text>
</comment>
<evidence type="ECO:0000313" key="8">
    <source>
        <dbReference type="Proteomes" id="UP001209570"/>
    </source>
</evidence>
<dbReference type="InterPro" id="IPR044996">
    <property type="entry name" value="COQ10-like"/>
</dbReference>
<dbReference type="Gene3D" id="1.10.238.10">
    <property type="entry name" value="EF-hand"/>
    <property type="match status" value="1"/>
</dbReference>
<dbReference type="Pfam" id="PF03364">
    <property type="entry name" value="Polyketide_cyc"/>
    <property type="match status" value="1"/>
</dbReference>
<evidence type="ECO:0000256" key="5">
    <source>
        <dbReference type="SAM" id="MobiDB-lite"/>
    </source>
</evidence>
<evidence type="ECO:0000313" key="7">
    <source>
        <dbReference type="EMBL" id="KAJ0406121.1"/>
    </source>
</evidence>
<evidence type="ECO:0000256" key="4">
    <source>
        <dbReference type="ARBA" id="ARBA00024947"/>
    </source>
</evidence>
<reference evidence="7" key="1">
    <citation type="submission" date="2021-12" db="EMBL/GenBank/DDBJ databases">
        <title>Prjna785345.</title>
        <authorList>
            <person name="Rujirawat T."/>
            <person name="Krajaejun T."/>
        </authorList>
    </citation>
    <scope>NUCLEOTIDE SEQUENCE</scope>
    <source>
        <strain evidence="7">Pi057C3</strain>
    </source>
</reference>
<dbReference type="InterPro" id="IPR011992">
    <property type="entry name" value="EF-hand-dom_pair"/>
</dbReference>
<comment type="similarity">
    <text evidence="1">Belongs to the COQ10 family.</text>
</comment>
<evidence type="ECO:0000256" key="3">
    <source>
        <dbReference type="ARBA" id="ARBA00022837"/>
    </source>
</evidence>
<comment type="function">
    <text evidence="4">Required for the function of coenzyme Q in the respiratory chain. May serve as a chaperone or may be involved in the transport of Q6 from its site of synthesis to the catalytic sites of the respiratory complexes.</text>
</comment>
<dbReference type="InterPro" id="IPR002048">
    <property type="entry name" value="EF_hand_dom"/>
</dbReference>
<dbReference type="AlphaFoldDB" id="A0AAD5M7X0"/>
<evidence type="ECO:0000259" key="6">
    <source>
        <dbReference type="PROSITE" id="PS50222"/>
    </source>
</evidence>
<evidence type="ECO:0000256" key="1">
    <source>
        <dbReference type="ARBA" id="ARBA00006885"/>
    </source>
</evidence>
<dbReference type="GO" id="GO:0005509">
    <property type="term" value="F:calcium ion binding"/>
    <property type="evidence" value="ECO:0007669"/>
    <property type="project" value="InterPro"/>
</dbReference>
<gene>
    <name evidence="7" type="ORF">P43SY_008372</name>
</gene>
<dbReference type="Proteomes" id="UP001209570">
    <property type="component" value="Unassembled WGS sequence"/>
</dbReference>
<organism evidence="7 8">
    <name type="scientific">Pythium insidiosum</name>
    <name type="common">Pythiosis disease agent</name>
    <dbReference type="NCBI Taxonomy" id="114742"/>
    <lineage>
        <taxon>Eukaryota</taxon>
        <taxon>Sar</taxon>
        <taxon>Stramenopiles</taxon>
        <taxon>Oomycota</taxon>
        <taxon>Peronosporomycetes</taxon>
        <taxon>Pythiales</taxon>
        <taxon>Pythiaceae</taxon>
        <taxon>Pythium</taxon>
    </lineage>
</organism>
<comment type="caution">
    <text evidence="7">The sequence shown here is derived from an EMBL/GenBank/DDBJ whole genome shotgun (WGS) entry which is preliminary data.</text>
</comment>
<dbReference type="GO" id="GO:0048039">
    <property type="term" value="F:ubiquinone binding"/>
    <property type="evidence" value="ECO:0007669"/>
    <property type="project" value="InterPro"/>
</dbReference>
<feature type="region of interest" description="Disordered" evidence="5">
    <location>
        <begin position="470"/>
        <end position="492"/>
    </location>
</feature>
<keyword evidence="3" id="KW-0106">Calcium</keyword>
<keyword evidence="8" id="KW-1185">Reference proteome</keyword>
<dbReference type="PROSITE" id="PS50222">
    <property type="entry name" value="EF_HAND_2"/>
    <property type="match status" value="1"/>
</dbReference>
<dbReference type="PANTHER" id="PTHR12901">
    <property type="entry name" value="SPERM PROTEIN HOMOLOG"/>
    <property type="match status" value="1"/>
</dbReference>
<dbReference type="Pfam" id="PF13202">
    <property type="entry name" value="EF-hand_5"/>
    <property type="match status" value="1"/>
</dbReference>
<evidence type="ECO:0000256" key="2">
    <source>
        <dbReference type="ARBA" id="ARBA00011814"/>
    </source>
</evidence>
<proteinExistence type="inferred from homology"/>
<dbReference type="GO" id="GO:0005739">
    <property type="term" value="C:mitochondrion"/>
    <property type="evidence" value="ECO:0007669"/>
    <property type="project" value="TreeGrafter"/>
</dbReference>